<evidence type="ECO:0000313" key="3">
    <source>
        <dbReference type="Proteomes" id="UP000215902"/>
    </source>
</evidence>
<reference evidence="2 3" key="1">
    <citation type="submission" date="2017-06" db="EMBL/GenBank/DDBJ databases">
        <title>A platform for efficient transgenesis in Macrostomum lignano, a flatworm model organism for stem cell research.</title>
        <authorList>
            <person name="Berezikov E."/>
        </authorList>
    </citation>
    <scope>NUCLEOTIDE SEQUENCE [LARGE SCALE GENOMIC DNA]</scope>
    <source>
        <strain evidence="2">DV1</strain>
        <tissue evidence="2">Whole organism</tissue>
    </source>
</reference>
<dbReference type="AlphaFoldDB" id="A0A267GXA1"/>
<dbReference type="OrthoDB" id="6767500at2759"/>
<evidence type="ECO:0000313" key="2">
    <source>
        <dbReference type="EMBL" id="PAA90668.1"/>
    </source>
</evidence>
<protein>
    <submittedName>
        <fullName evidence="2">Uncharacterized protein</fullName>
    </submittedName>
</protein>
<organism evidence="2 3">
    <name type="scientific">Macrostomum lignano</name>
    <dbReference type="NCBI Taxonomy" id="282301"/>
    <lineage>
        <taxon>Eukaryota</taxon>
        <taxon>Metazoa</taxon>
        <taxon>Spiralia</taxon>
        <taxon>Lophotrochozoa</taxon>
        <taxon>Platyhelminthes</taxon>
        <taxon>Rhabditophora</taxon>
        <taxon>Macrostomorpha</taxon>
        <taxon>Macrostomida</taxon>
        <taxon>Macrostomidae</taxon>
        <taxon>Macrostomum</taxon>
    </lineage>
</organism>
<evidence type="ECO:0000256" key="1">
    <source>
        <dbReference type="SAM" id="MobiDB-lite"/>
    </source>
</evidence>
<dbReference type="EMBL" id="NIVC01000105">
    <property type="protein sequence ID" value="PAA90668.1"/>
    <property type="molecule type" value="Genomic_DNA"/>
</dbReference>
<dbReference type="Proteomes" id="UP000215902">
    <property type="component" value="Unassembled WGS sequence"/>
</dbReference>
<sequence>MPTTKKTHNENRQSLCLLCLRRASALISSCSNFESVAADLFQDYEAVRHFLPEGVCQGCRRVLSSLRSLTPRALPPRPDYEKIIADMKSLPPATRSRPDCNCQLCEMARGNHHKGSDPKTPYTTGPARAPPGRPRERSPAPAEGATAVLSCSYCHSPVGRGKQHKCNSTAKVTNIEQTVSPRTREMLASNCIAEKTGGSTADSNSITLARHRGGHPIRVAVHVAQNSSASFPPTRTDTMMHLKTTLNLSNNQVLQAAQVLRAGASSSRAVESNLKKILVQQNRALEDYFDIQNLQFSELTSTAATADTICRPTVVCNDSVKLIAHVAQQRSFNDFHCLLGLDGGGGFFKVCVSIIGSNAKPEIGTRGANSRKFCDTGVKKILLLAIVNDVPETYGNIQALLEAIAVNELQIPVTADMKVANIICGLQPHSCTHPCPYCEALAPLTENGVPRTLGRIRQFAQQFQAAGQVRAKAKNFKNCVNMPLLPGDDDKEVLMLLPPPELHLLLGVSNRLLDKLNEAWGANRAFEWAHQHGIIRADYRGGMMEGNACRQLLRKSPQLHADLPPPLQPYGACLMAFDRLVSSAFGTELAADFEEAIENFRLAYMSLSLPVTPKVHVVFCHVGEFCRRTGQALGSCSEQAVESVHSDFAKTWSRYSLPAHHAEFGQNLLRAVVAYNSHHI</sequence>
<dbReference type="PANTHER" id="PTHR31424">
    <property type="entry name" value="PROTEIN CBG23806"/>
    <property type="match status" value="1"/>
</dbReference>
<proteinExistence type="predicted"/>
<name>A0A267GXA1_9PLAT</name>
<feature type="region of interest" description="Disordered" evidence="1">
    <location>
        <begin position="111"/>
        <end position="142"/>
    </location>
</feature>
<accession>A0A267GXA1</accession>
<comment type="caution">
    <text evidence="2">The sequence shown here is derived from an EMBL/GenBank/DDBJ whole genome shotgun (WGS) entry which is preliminary data.</text>
</comment>
<keyword evidence="3" id="KW-1185">Reference proteome</keyword>
<gene>
    <name evidence="2" type="ORF">BOX15_Mlig012066g1</name>
</gene>